<comment type="caution">
    <text evidence="1">The sequence shown here is derived from an EMBL/GenBank/DDBJ whole genome shotgun (WGS) entry which is preliminary data.</text>
</comment>
<reference evidence="2" key="1">
    <citation type="journal article" date="2015" name="Nat. Genet.">
        <title>The genome and transcriptome of the zoonotic hookworm Ancylostoma ceylanicum identify infection-specific gene families.</title>
        <authorList>
            <person name="Schwarz E.M."/>
            <person name="Hu Y."/>
            <person name="Antoshechkin I."/>
            <person name="Miller M.M."/>
            <person name="Sternberg P.W."/>
            <person name="Aroian R.V."/>
        </authorList>
    </citation>
    <scope>NUCLEOTIDE SEQUENCE</scope>
    <source>
        <strain evidence="2">HY135</strain>
    </source>
</reference>
<proteinExistence type="predicted"/>
<dbReference type="Proteomes" id="UP000024635">
    <property type="component" value="Unassembled WGS sequence"/>
</dbReference>
<evidence type="ECO:0000313" key="2">
    <source>
        <dbReference type="Proteomes" id="UP000024635"/>
    </source>
</evidence>
<dbReference type="AlphaFoldDB" id="A0A016U5L0"/>
<gene>
    <name evidence="1" type="primary">Acey_s0057.g2772</name>
    <name evidence="1" type="ORF">Y032_0057g2772</name>
</gene>
<evidence type="ECO:0000313" key="1">
    <source>
        <dbReference type="EMBL" id="EYC10122.1"/>
    </source>
</evidence>
<sequence length="107" mass="11570">MASPEDHTAVVAVHERGSSVYEISKTLKLHREQGYRLGLPPRRGTGSPRKKGIGVLLDISSVFLDEGCLATKLGRSQDFAVLSISEQKVCSSKHKSLDSPKIAQVIA</sequence>
<organism evidence="1 2">
    <name type="scientific">Ancylostoma ceylanicum</name>
    <dbReference type="NCBI Taxonomy" id="53326"/>
    <lineage>
        <taxon>Eukaryota</taxon>
        <taxon>Metazoa</taxon>
        <taxon>Ecdysozoa</taxon>
        <taxon>Nematoda</taxon>
        <taxon>Chromadorea</taxon>
        <taxon>Rhabditida</taxon>
        <taxon>Rhabditina</taxon>
        <taxon>Rhabditomorpha</taxon>
        <taxon>Strongyloidea</taxon>
        <taxon>Ancylostomatidae</taxon>
        <taxon>Ancylostomatinae</taxon>
        <taxon>Ancylostoma</taxon>
    </lineage>
</organism>
<protein>
    <submittedName>
        <fullName evidence="1">Uncharacterized protein</fullName>
    </submittedName>
</protein>
<accession>A0A016U5L0</accession>
<dbReference type="EMBL" id="JARK01001393">
    <property type="protein sequence ID" value="EYC10122.1"/>
    <property type="molecule type" value="Genomic_DNA"/>
</dbReference>
<keyword evidence="2" id="KW-1185">Reference proteome</keyword>
<name>A0A016U5L0_9BILA</name>